<evidence type="ECO:0000259" key="3">
    <source>
        <dbReference type="Pfam" id="PF08924"/>
    </source>
</evidence>
<reference evidence="5" key="1">
    <citation type="journal article" date="2019" name="Int. J. Syst. Evol. Microbiol.">
        <title>The Global Catalogue of Microorganisms (GCM) 10K type strain sequencing project: providing services to taxonomists for standard genome sequencing and annotation.</title>
        <authorList>
            <consortium name="The Broad Institute Genomics Platform"/>
            <consortium name="The Broad Institute Genome Sequencing Center for Infectious Disease"/>
            <person name="Wu L."/>
            <person name="Ma J."/>
        </authorList>
    </citation>
    <scope>NUCLEOTIDE SEQUENCE [LARGE SCALE GENOMIC DNA]</scope>
    <source>
        <strain evidence="5">JCM 4816</strain>
    </source>
</reference>
<name>A0ABW1G5Y9_9ACTN</name>
<dbReference type="Pfam" id="PF08924">
    <property type="entry name" value="Rv2525c_GlyHyd-like"/>
    <property type="match status" value="1"/>
</dbReference>
<dbReference type="InterPro" id="IPR015020">
    <property type="entry name" value="Rv2525c-like_Glyco_Hydro-like"/>
</dbReference>
<feature type="domain" description="Rv2525c-like glycoside hydrolase-like" evidence="3">
    <location>
        <begin position="135"/>
        <end position="331"/>
    </location>
</feature>
<comment type="caution">
    <text evidence="4">The sequence shown here is derived from an EMBL/GenBank/DDBJ whole genome shotgun (WGS) entry which is preliminary data.</text>
</comment>
<feature type="signal peptide" evidence="2">
    <location>
        <begin position="1"/>
        <end position="25"/>
    </location>
</feature>
<dbReference type="InterPro" id="IPR017853">
    <property type="entry name" value="GH"/>
</dbReference>
<proteinExistence type="predicted"/>
<feature type="chain" id="PRO_5047146989" evidence="2">
    <location>
        <begin position="26"/>
        <end position="339"/>
    </location>
</feature>
<accession>A0ABW1G5Y9</accession>
<dbReference type="RefSeq" id="WP_380584403.1">
    <property type="nucleotide sequence ID" value="NZ_JBHSQJ010000071.1"/>
</dbReference>
<evidence type="ECO:0000313" key="4">
    <source>
        <dbReference type="EMBL" id="MFC5909002.1"/>
    </source>
</evidence>
<dbReference type="EMBL" id="JBHSQJ010000071">
    <property type="protein sequence ID" value="MFC5909002.1"/>
    <property type="molecule type" value="Genomic_DNA"/>
</dbReference>
<dbReference type="Gene3D" id="3.20.20.80">
    <property type="entry name" value="Glycosidases"/>
    <property type="match status" value="1"/>
</dbReference>
<evidence type="ECO:0000256" key="1">
    <source>
        <dbReference type="SAM" id="MobiDB-lite"/>
    </source>
</evidence>
<keyword evidence="2" id="KW-0732">Signal</keyword>
<dbReference type="GO" id="GO:0016787">
    <property type="term" value="F:hydrolase activity"/>
    <property type="evidence" value="ECO:0007669"/>
    <property type="project" value="UniProtKB-KW"/>
</dbReference>
<evidence type="ECO:0000256" key="2">
    <source>
        <dbReference type="SAM" id="SignalP"/>
    </source>
</evidence>
<keyword evidence="5" id="KW-1185">Reference proteome</keyword>
<sequence length="339" mass="33477">MSIRNRAVLLTVLSVLSLAGGAALAAAQRDDGPAPGAGTAAAAAVTAEPSAPVPGTASGSGGASATASRPGSASASASASATGSASARARTRASGTATAATDVPTVSTSGLAAPHVFTGKAFDACTAPSLATMTAWRSASPYGAAAVYIGGPTRACGQANLTSSWVSSVHAAGWELIPLYAGSQADCGGTMGSGSADGAQAVADAAALGMRAGSAVYLDMEAYDTSDAACVQAVTSYVRAWVAAVHARGYWAGYYSYSHSGTNAIIAAKNAGTPGLPDALWYADYDGAADTVSGWPGSGGQWTGHRRGHQYTVNSKETYGGRTVTVDRDAWDAPVAVVR</sequence>
<dbReference type="SUPFAM" id="SSF51445">
    <property type="entry name" value="(Trans)glycosidases"/>
    <property type="match status" value="1"/>
</dbReference>
<gene>
    <name evidence="4" type="ORF">ACFP3V_17475</name>
</gene>
<evidence type="ECO:0000313" key="5">
    <source>
        <dbReference type="Proteomes" id="UP001596174"/>
    </source>
</evidence>
<organism evidence="4 5">
    <name type="scientific">Streptacidiphilus monticola</name>
    <dbReference type="NCBI Taxonomy" id="2161674"/>
    <lineage>
        <taxon>Bacteria</taxon>
        <taxon>Bacillati</taxon>
        <taxon>Actinomycetota</taxon>
        <taxon>Actinomycetes</taxon>
        <taxon>Kitasatosporales</taxon>
        <taxon>Streptomycetaceae</taxon>
        <taxon>Streptacidiphilus</taxon>
    </lineage>
</organism>
<keyword evidence="4" id="KW-0378">Hydrolase</keyword>
<protein>
    <submittedName>
        <fullName evidence="4">Glycoside hydrolase domain-containing protein</fullName>
    </submittedName>
</protein>
<feature type="region of interest" description="Disordered" evidence="1">
    <location>
        <begin position="28"/>
        <end position="100"/>
    </location>
</feature>
<dbReference type="Proteomes" id="UP001596174">
    <property type="component" value="Unassembled WGS sequence"/>
</dbReference>